<evidence type="ECO:0000256" key="5">
    <source>
        <dbReference type="ARBA" id="ARBA00022692"/>
    </source>
</evidence>
<keyword evidence="3 8" id="KW-0813">Transport</keyword>
<comment type="subcellular location">
    <subcellularLocation>
        <location evidence="1">Cell membrane</location>
        <topology evidence="1">Multi-pass membrane protein</topology>
    </subcellularLocation>
</comment>
<evidence type="ECO:0000256" key="7">
    <source>
        <dbReference type="ARBA" id="ARBA00023136"/>
    </source>
</evidence>
<dbReference type="RefSeq" id="WP_075817354.1">
    <property type="nucleotide sequence ID" value="NZ_CAPFLH010000113.1"/>
</dbReference>
<feature type="transmembrane region" description="Helical" evidence="9">
    <location>
        <begin position="21"/>
        <end position="40"/>
    </location>
</feature>
<feature type="transmembrane region" description="Helical" evidence="9">
    <location>
        <begin position="178"/>
        <end position="202"/>
    </location>
</feature>
<dbReference type="OrthoDB" id="9809216at2"/>
<feature type="transmembrane region" description="Helical" evidence="9">
    <location>
        <begin position="97"/>
        <end position="116"/>
    </location>
</feature>
<dbReference type="GO" id="GO:0005886">
    <property type="term" value="C:plasma membrane"/>
    <property type="evidence" value="ECO:0007669"/>
    <property type="project" value="UniProtKB-SubCell"/>
</dbReference>
<proteinExistence type="inferred from homology"/>
<evidence type="ECO:0000256" key="3">
    <source>
        <dbReference type="ARBA" id="ARBA00022448"/>
    </source>
</evidence>
<keyword evidence="5 9" id="KW-0812">Transmembrane</keyword>
<dbReference type="InterPro" id="IPR025720">
    <property type="entry name" value="RibU"/>
</dbReference>
<gene>
    <name evidence="10" type="ORF">BO222_00285</name>
</gene>
<dbReference type="Gene3D" id="1.10.1760.20">
    <property type="match status" value="1"/>
</dbReference>
<dbReference type="PANTHER" id="PTHR38438">
    <property type="entry name" value="RIBOFLAVIN TRANSPORTER RIBU"/>
    <property type="match status" value="1"/>
</dbReference>
<dbReference type="GeneID" id="82201688"/>
<protein>
    <recommendedName>
        <fullName evidence="8">Riboflavin transporter</fullName>
    </recommendedName>
</protein>
<comment type="caution">
    <text evidence="10">The sequence shown here is derived from an EMBL/GenBank/DDBJ whole genome shotgun (WGS) entry which is preliminary data.</text>
</comment>
<dbReference type="PANTHER" id="PTHR38438:SF1">
    <property type="entry name" value="RIBOFLAVIN TRANSPORTER RIBU"/>
    <property type="match status" value="1"/>
</dbReference>
<dbReference type="PIRSF" id="PIRSF037778">
    <property type="entry name" value="UCP037778_transp_RibU"/>
    <property type="match status" value="1"/>
</dbReference>
<sequence>MSENAVKKPLNKGRKNREISIAWISRVSILAAIAFILMLFEIPLPIAPSFYKMGLDEVAVMIAGFAMGPWAAAAVEALKIILNLLFNGTSTAGVGELTNFILGMLYVLPAAIYYQKHKNRKGALVGLLIGSVSLAIWGALLNYFVSLPMYSYFYGLPLDTIIEMGGAINPLITNRFTFCLYAVLPFNLIKAAINSAVVLLIYKRVSPLLHFKK</sequence>
<reference evidence="10 11" key="1">
    <citation type="submission" date="2016-11" db="EMBL/GenBank/DDBJ databases">
        <title>Description of two novel members of the family Erysipelotrichaceae: Ileibacterium lipovorans gen. nov., sp. nov. and Dubosiella newyorkensis, gen. nov., sp. nov.</title>
        <authorList>
            <person name="Cox L.M."/>
            <person name="Sohn J."/>
            <person name="Tyrrell K.L."/>
            <person name="Citron D.M."/>
            <person name="Lawson P.A."/>
            <person name="Patel N.B."/>
            <person name="Iizumi T."/>
            <person name="Perez-Perez G.I."/>
            <person name="Goldstein E.J."/>
            <person name="Blaser M.J."/>
        </authorList>
    </citation>
    <scope>NUCLEOTIDE SEQUENCE [LARGE SCALE GENOMIC DNA]</scope>
    <source>
        <strain evidence="10 11">NYU-BL-A3</strain>
    </source>
</reference>
<evidence type="ECO:0000256" key="6">
    <source>
        <dbReference type="ARBA" id="ARBA00022989"/>
    </source>
</evidence>
<keyword evidence="7 8" id="KW-0472">Membrane</keyword>
<evidence type="ECO:0000256" key="1">
    <source>
        <dbReference type="ARBA" id="ARBA00004651"/>
    </source>
</evidence>
<evidence type="ECO:0000256" key="9">
    <source>
        <dbReference type="SAM" id="Phobius"/>
    </source>
</evidence>
<dbReference type="EMBL" id="MPJW01000014">
    <property type="protein sequence ID" value="OLU43292.1"/>
    <property type="molecule type" value="Genomic_DNA"/>
</dbReference>
<keyword evidence="6 9" id="KW-1133">Transmembrane helix</keyword>
<keyword evidence="11" id="KW-1185">Reference proteome</keyword>
<dbReference type="Proteomes" id="UP000186341">
    <property type="component" value="Unassembled WGS sequence"/>
</dbReference>
<evidence type="ECO:0000256" key="4">
    <source>
        <dbReference type="ARBA" id="ARBA00022475"/>
    </source>
</evidence>
<evidence type="ECO:0000256" key="2">
    <source>
        <dbReference type="ARBA" id="ARBA00005540"/>
    </source>
</evidence>
<keyword evidence="4 8" id="KW-1003">Cell membrane</keyword>
<dbReference type="GO" id="GO:0032217">
    <property type="term" value="F:riboflavin transmembrane transporter activity"/>
    <property type="evidence" value="ECO:0007669"/>
    <property type="project" value="UniProtKB-UniRule"/>
</dbReference>
<name>A0A1U7NJB3_9FIRM</name>
<evidence type="ECO:0000256" key="8">
    <source>
        <dbReference type="PIRNR" id="PIRNR037778"/>
    </source>
</evidence>
<comment type="similarity">
    <text evidence="2 8">Belongs to the prokaryotic riboflavin transporter (P-RFT) (TC 2.A.87) family.</text>
</comment>
<dbReference type="AlphaFoldDB" id="A0A1U7NJB3"/>
<organism evidence="10 11">
    <name type="scientific">Ileibacterium valens</name>
    <dbReference type="NCBI Taxonomy" id="1862668"/>
    <lineage>
        <taxon>Bacteria</taxon>
        <taxon>Bacillati</taxon>
        <taxon>Bacillota</taxon>
        <taxon>Erysipelotrichia</taxon>
        <taxon>Erysipelotrichales</taxon>
        <taxon>Erysipelotrichaceae</taxon>
        <taxon>Ileibacterium</taxon>
    </lineage>
</organism>
<feature type="transmembrane region" description="Helical" evidence="9">
    <location>
        <begin position="60"/>
        <end position="85"/>
    </location>
</feature>
<dbReference type="InterPro" id="IPR024529">
    <property type="entry name" value="ECF_trnsprt_substrate-spec"/>
</dbReference>
<evidence type="ECO:0000313" key="11">
    <source>
        <dbReference type="Proteomes" id="UP000186341"/>
    </source>
</evidence>
<feature type="transmembrane region" description="Helical" evidence="9">
    <location>
        <begin position="122"/>
        <end position="145"/>
    </location>
</feature>
<dbReference type="Pfam" id="PF12822">
    <property type="entry name" value="ECF_trnsprt"/>
    <property type="match status" value="1"/>
</dbReference>
<evidence type="ECO:0000313" key="10">
    <source>
        <dbReference type="EMBL" id="OLU43292.1"/>
    </source>
</evidence>
<accession>A0A1U7NJB3</accession>
<comment type="function">
    <text evidence="8">Probably a riboflavin-binding protein that interacts with the energy-coupling factor (ECF) ABC-transporter complex.</text>
</comment>